<evidence type="ECO:0000313" key="2">
    <source>
        <dbReference type="EMBL" id="NML95673.1"/>
    </source>
</evidence>
<protein>
    <submittedName>
        <fullName evidence="2">Efflux RND transporter permease subunit</fullName>
    </submittedName>
</protein>
<keyword evidence="3" id="KW-1185">Reference proteome</keyword>
<dbReference type="SUPFAM" id="SSF82866">
    <property type="entry name" value="Multidrug efflux transporter AcrB transmembrane domain"/>
    <property type="match status" value="2"/>
</dbReference>
<name>A0A7Y0BSI9_9SPHN</name>
<evidence type="ECO:0000313" key="3">
    <source>
        <dbReference type="Proteomes" id="UP000583556"/>
    </source>
</evidence>
<dbReference type="InterPro" id="IPR001036">
    <property type="entry name" value="Acrflvin-R"/>
</dbReference>
<dbReference type="GO" id="GO:0042910">
    <property type="term" value="F:xenobiotic transmembrane transporter activity"/>
    <property type="evidence" value="ECO:0007669"/>
    <property type="project" value="TreeGrafter"/>
</dbReference>
<dbReference type="Gene3D" id="3.30.70.1320">
    <property type="entry name" value="Multidrug efflux transporter AcrB pore domain like"/>
    <property type="match status" value="1"/>
</dbReference>
<reference evidence="2 3" key="1">
    <citation type="submission" date="2020-04" db="EMBL/GenBank/DDBJ databases">
        <title>Novosphingobium sp. TW-4 isolated from soil.</title>
        <authorList>
            <person name="Dahal R.H."/>
            <person name="Chaudhary D.K."/>
        </authorList>
    </citation>
    <scope>NUCLEOTIDE SEQUENCE [LARGE SCALE GENOMIC DNA]</scope>
    <source>
        <strain evidence="2 3">TW-4</strain>
    </source>
</reference>
<feature type="transmembrane region" description="Helical" evidence="1">
    <location>
        <begin position="470"/>
        <end position="495"/>
    </location>
</feature>
<dbReference type="AlphaFoldDB" id="A0A7Y0BSI9"/>
<feature type="transmembrane region" description="Helical" evidence="1">
    <location>
        <begin position="989"/>
        <end position="1014"/>
    </location>
</feature>
<sequence>MLARLIRWCIANARMVIVAAAIFAIYGISVVDRARYDVFPEFVPAQVTVQTEAPGLVAEQVEALVTRPIENAINGANGVESVSSESAQGLSVIRVVFTEGSEPLRARQIIAEALGSVSGKLPSGVSPPALSPLTSSTMDLLKIGLTSDKLDQRQLRALADWTIRPRLLATKGVAGAVVYGAAPSRYEVRIKPSQLVARNISLAEVNSAIAALTTVRGGGIAETTNQRILIQPGNGAIDAAKLRAALVPSGNGTAVALREVADVVLVPAPQFGDALIMGKPGVLVSMSSQYGANTLEASRAVAATLEELKPTLDAQGIKLYPALHRPANFIEVALSGMSKDLIVGALMIALVLFAFLRDLRTALIAFLSIPLSLLAALIVLDKLGGTINTMTLGGLTVSLGVVVDDAVVGVENIVRRLRSAGAADRAAIIANATVEVRAPVVYATYLLAFTIAPILFLTGLQGAFFSPLALSFLLAVLASLVVALTVTPALAVLLLGRMTPHEEPRALARAKAWHRAQLERLCDRPQAVIGATIVTSLIGALGLMAFGGELLPAFREGHYVLKVNGPVGASMGWMRDNGARLSRDLLAIPEVATVEQQIGRAESGEDPFPPNRSEMHVELKPGGAGGEDRAQAEIRKVLGRYPAIQSATLTFLGDRIGESLSGETAQLAINVYGSDLDVLDRIAGDIARVVKAVPDAADVQVKSPPGTPLLSIALDPARMAVHGVTPTDANDAIEIAFQGHVAGEVADPDRTTDVAVVLPPELRQDPESVAAMLVRASDGSSVRLGDIATLSLGEGRASIARAGGQRRQVVTINPTRSDVAGFERDARAAIAAKVKLPPGVSLSFTGVAAGQAAATRQIALNVAVAAIAIVGLLILAFGGARAAALILAGTPFALVGGVIAIALTGGVLSLGALVGFVTLFGIAARNAILLVAHVDHLVDEEGLPFDRATVMRAAEERVTPILMTALVTALGLLPLAIEAGQAGREVQGPMAAVILGGLVTSTVMSLMLLPALILRYRHAQGKEQAA</sequence>
<dbReference type="Gene3D" id="3.30.2090.10">
    <property type="entry name" value="Multidrug efflux transporter AcrB TolC docking domain, DN and DC subdomains"/>
    <property type="match status" value="2"/>
</dbReference>
<dbReference type="Gene3D" id="1.20.1640.10">
    <property type="entry name" value="Multidrug efflux transporter AcrB transmembrane domain"/>
    <property type="match status" value="2"/>
</dbReference>
<dbReference type="RefSeq" id="WP_169494877.1">
    <property type="nucleotide sequence ID" value="NZ_JABBGM010000011.1"/>
</dbReference>
<evidence type="ECO:0000256" key="1">
    <source>
        <dbReference type="SAM" id="Phobius"/>
    </source>
</evidence>
<feature type="transmembrane region" description="Helical" evidence="1">
    <location>
        <begin position="958"/>
        <end position="977"/>
    </location>
</feature>
<feature type="transmembrane region" description="Helical" evidence="1">
    <location>
        <begin position="440"/>
        <end position="464"/>
    </location>
</feature>
<dbReference type="PANTHER" id="PTHR32063:SF4">
    <property type="entry name" value="SLR6043 PROTEIN"/>
    <property type="match status" value="1"/>
</dbReference>
<feature type="transmembrane region" description="Helical" evidence="1">
    <location>
        <begin position="12"/>
        <end position="31"/>
    </location>
</feature>
<dbReference type="InterPro" id="IPR027463">
    <property type="entry name" value="AcrB_DN_DC_subdom"/>
</dbReference>
<keyword evidence="1" id="KW-0812">Transmembrane</keyword>
<dbReference type="Gene3D" id="3.30.70.1430">
    <property type="entry name" value="Multidrug efflux transporter AcrB pore domain"/>
    <property type="match status" value="2"/>
</dbReference>
<accession>A0A7Y0BSI9</accession>
<proteinExistence type="predicted"/>
<dbReference type="Proteomes" id="UP000583556">
    <property type="component" value="Unassembled WGS sequence"/>
</dbReference>
<dbReference type="PRINTS" id="PR00702">
    <property type="entry name" value="ACRIFLAVINRP"/>
</dbReference>
<feature type="transmembrane region" description="Helical" evidence="1">
    <location>
        <begin position="340"/>
        <end position="356"/>
    </location>
</feature>
<dbReference type="SUPFAM" id="SSF82693">
    <property type="entry name" value="Multidrug efflux transporter AcrB pore domain, PN1, PN2, PC1 and PC2 subdomains"/>
    <property type="match status" value="2"/>
</dbReference>
<dbReference type="GO" id="GO:0005886">
    <property type="term" value="C:plasma membrane"/>
    <property type="evidence" value="ECO:0007669"/>
    <property type="project" value="TreeGrafter"/>
</dbReference>
<dbReference type="SUPFAM" id="SSF82714">
    <property type="entry name" value="Multidrug efflux transporter AcrB TolC docking domain, DN and DC subdomains"/>
    <property type="match status" value="2"/>
</dbReference>
<dbReference type="EMBL" id="JABBGM010000011">
    <property type="protein sequence ID" value="NML95673.1"/>
    <property type="molecule type" value="Genomic_DNA"/>
</dbReference>
<feature type="transmembrane region" description="Helical" evidence="1">
    <location>
        <begin position="884"/>
        <end position="907"/>
    </location>
</feature>
<keyword evidence="1" id="KW-0472">Membrane</keyword>
<gene>
    <name evidence="2" type="ORF">HHL27_18530</name>
</gene>
<keyword evidence="1" id="KW-1133">Transmembrane helix</keyword>
<organism evidence="2 3">
    <name type="scientific">Novosphingobium olei</name>
    <dbReference type="NCBI Taxonomy" id="2728851"/>
    <lineage>
        <taxon>Bacteria</taxon>
        <taxon>Pseudomonadati</taxon>
        <taxon>Pseudomonadota</taxon>
        <taxon>Alphaproteobacteria</taxon>
        <taxon>Sphingomonadales</taxon>
        <taxon>Sphingomonadaceae</taxon>
        <taxon>Novosphingobium</taxon>
    </lineage>
</organism>
<comment type="caution">
    <text evidence="2">The sequence shown here is derived from an EMBL/GenBank/DDBJ whole genome shotgun (WGS) entry which is preliminary data.</text>
</comment>
<feature type="transmembrane region" description="Helical" evidence="1">
    <location>
        <begin position="858"/>
        <end position="877"/>
    </location>
</feature>
<dbReference type="Pfam" id="PF00873">
    <property type="entry name" value="ACR_tran"/>
    <property type="match status" value="1"/>
</dbReference>
<dbReference type="Gene3D" id="3.30.70.1440">
    <property type="entry name" value="Multidrug efflux transporter AcrB pore domain"/>
    <property type="match status" value="1"/>
</dbReference>
<feature type="transmembrane region" description="Helical" evidence="1">
    <location>
        <begin position="362"/>
        <end position="380"/>
    </location>
</feature>
<feature type="transmembrane region" description="Helical" evidence="1">
    <location>
        <begin position="527"/>
        <end position="546"/>
    </location>
</feature>
<dbReference type="PANTHER" id="PTHR32063">
    <property type="match status" value="1"/>
</dbReference>